<gene>
    <name evidence="3" type="ORF">ACJMK2_004972</name>
</gene>
<dbReference type="SUPFAM" id="SSF82199">
    <property type="entry name" value="SET domain"/>
    <property type="match status" value="1"/>
</dbReference>
<dbReference type="Pfam" id="PF00856">
    <property type="entry name" value="SET"/>
    <property type="match status" value="1"/>
</dbReference>
<dbReference type="EMBL" id="JBJQND010000010">
    <property type="protein sequence ID" value="KAL3863206.1"/>
    <property type="molecule type" value="Genomic_DNA"/>
</dbReference>
<dbReference type="InterPro" id="IPR001214">
    <property type="entry name" value="SET_dom"/>
</dbReference>
<dbReference type="InterPro" id="IPR051760">
    <property type="entry name" value="KMT5A"/>
</dbReference>
<proteinExistence type="predicted"/>
<dbReference type="Gene3D" id="2.170.270.10">
    <property type="entry name" value="SET domain"/>
    <property type="match status" value="1"/>
</dbReference>
<keyword evidence="4" id="KW-1185">Reference proteome</keyword>
<feature type="domain" description="SET" evidence="2">
    <location>
        <begin position="52"/>
        <end position="169"/>
    </location>
</feature>
<evidence type="ECO:0000313" key="4">
    <source>
        <dbReference type="Proteomes" id="UP001634394"/>
    </source>
</evidence>
<evidence type="ECO:0000313" key="3">
    <source>
        <dbReference type="EMBL" id="KAL3863206.1"/>
    </source>
</evidence>
<evidence type="ECO:0000259" key="2">
    <source>
        <dbReference type="PROSITE" id="PS50280"/>
    </source>
</evidence>
<evidence type="ECO:0000256" key="1">
    <source>
        <dbReference type="SAM" id="MobiDB-lite"/>
    </source>
</evidence>
<feature type="region of interest" description="Disordered" evidence="1">
    <location>
        <begin position="16"/>
        <end position="39"/>
    </location>
</feature>
<protein>
    <recommendedName>
        <fullName evidence="2">SET domain-containing protein</fullName>
    </recommendedName>
</protein>
<name>A0ABD3VPB0_SINWO</name>
<dbReference type="Proteomes" id="UP001634394">
    <property type="component" value="Unassembled WGS sequence"/>
</dbReference>
<organism evidence="3 4">
    <name type="scientific">Sinanodonta woodiana</name>
    <name type="common">Chinese pond mussel</name>
    <name type="synonym">Anodonta woodiana</name>
    <dbReference type="NCBI Taxonomy" id="1069815"/>
    <lineage>
        <taxon>Eukaryota</taxon>
        <taxon>Metazoa</taxon>
        <taxon>Spiralia</taxon>
        <taxon>Lophotrochozoa</taxon>
        <taxon>Mollusca</taxon>
        <taxon>Bivalvia</taxon>
        <taxon>Autobranchia</taxon>
        <taxon>Heteroconchia</taxon>
        <taxon>Palaeoheterodonta</taxon>
        <taxon>Unionida</taxon>
        <taxon>Unionoidea</taxon>
        <taxon>Unionidae</taxon>
        <taxon>Unioninae</taxon>
        <taxon>Sinanodonta</taxon>
    </lineage>
</organism>
<dbReference type="PROSITE" id="PS50280">
    <property type="entry name" value="SET"/>
    <property type="match status" value="1"/>
</dbReference>
<accession>A0ABD3VPB0</accession>
<comment type="caution">
    <text evidence="3">The sequence shown here is derived from an EMBL/GenBank/DDBJ whole genome shotgun (WGS) entry which is preliminary data.</text>
</comment>
<dbReference type="InterPro" id="IPR046341">
    <property type="entry name" value="SET_dom_sf"/>
</dbReference>
<feature type="compositionally biased region" description="Basic and acidic residues" evidence="1">
    <location>
        <begin position="27"/>
        <end position="39"/>
    </location>
</feature>
<reference evidence="3 4" key="1">
    <citation type="submission" date="2024-11" db="EMBL/GenBank/DDBJ databases">
        <title>Chromosome-level genome assembly of the freshwater bivalve Anodonta woodiana.</title>
        <authorList>
            <person name="Chen X."/>
        </authorList>
    </citation>
    <scope>NUCLEOTIDE SEQUENCE [LARGE SCALE GENOMIC DNA]</scope>
    <source>
        <strain evidence="3">MN2024</strain>
        <tissue evidence="3">Gills</tissue>
    </source>
</reference>
<dbReference type="AlphaFoldDB" id="A0ABD3VPB0"/>
<sequence>MKNSCEGYERILRASLKKQQEENNDCSPEKRSKHKDPGKDAEWWCHVGLDRDGFSLKYISDYKGMEKGDFLLEYFGERINIQEAEERERKYDKDGTQMCYIFVYRFNGKQECIDATCTQGRLCQYANDAYPEPPNCVMKLKKFKNQKPRLCLFAHRDINKGEELVYDYGDDTINLWWRKKVCFRLSWIFDIQDNSF</sequence>
<dbReference type="PANTHER" id="PTHR46167">
    <property type="entry name" value="N-LYSINE METHYLTRANSFERASE KMT5A"/>
    <property type="match status" value="1"/>
</dbReference>
<dbReference type="PANTHER" id="PTHR46167:SF1">
    <property type="entry name" value="N-LYSINE METHYLTRANSFERASE KMT5A"/>
    <property type="match status" value="1"/>
</dbReference>